<dbReference type="FunFam" id="1.20.58.60:FF:000030">
    <property type="entry name" value="Short stop, isoform K"/>
    <property type="match status" value="1"/>
</dbReference>
<dbReference type="InterPro" id="IPR018159">
    <property type="entry name" value="Spectrin/alpha-actinin"/>
</dbReference>
<dbReference type="InterPro" id="IPR001452">
    <property type="entry name" value="SH3_domain"/>
</dbReference>
<dbReference type="Pfam" id="PF00307">
    <property type="entry name" value="CH"/>
    <property type="match status" value="1"/>
</dbReference>
<dbReference type="OMA" id="MGCVRPL"/>
<dbReference type="Gene3D" id="2.30.30.40">
    <property type="entry name" value="SH3 Domains"/>
    <property type="match status" value="1"/>
</dbReference>
<dbReference type="Gene3D" id="1.20.58.60">
    <property type="match status" value="3"/>
</dbReference>
<dbReference type="InterPro" id="IPR043197">
    <property type="entry name" value="Plakin"/>
</dbReference>
<dbReference type="SUPFAM" id="SSF47576">
    <property type="entry name" value="Calponin-homology domain, CH-domain"/>
    <property type="match status" value="1"/>
</dbReference>
<dbReference type="InterPro" id="IPR002017">
    <property type="entry name" value="Spectrin_repeat"/>
</dbReference>
<reference evidence="9 10" key="1">
    <citation type="journal article" date="2020" name="Cell">
        <title>Large-Scale Comparative Analyses of Tick Genomes Elucidate Their Genetic Diversity and Vector Capacities.</title>
        <authorList>
            <consortium name="Tick Genome and Microbiome Consortium (TIGMIC)"/>
            <person name="Jia N."/>
            <person name="Wang J."/>
            <person name="Shi W."/>
            <person name="Du L."/>
            <person name="Sun Y."/>
            <person name="Zhan W."/>
            <person name="Jiang J.F."/>
            <person name="Wang Q."/>
            <person name="Zhang B."/>
            <person name="Ji P."/>
            <person name="Bell-Sakyi L."/>
            <person name="Cui X.M."/>
            <person name="Yuan T.T."/>
            <person name="Jiang B.G."/>
            <person name="Yang W.F."/>
            <person name="Lam T.T."/>
            <person name="Chang Q.C."/>
            <person name="Ding S.J."/>
            <person name="Wang X.J."/>
            <person name="Zhu J.G."/>
            <person name="Ruan X.D."/>
            <person name="Zhao L."/>
            <person name="Wei J.T."/>
            <person name="Ye R.Z."/>
            <person name="Que T.C."/>
            <person name="Du C.H."/>
            <person name="Zhou Y.H."/>
            <person name="Cheng J.X."/>
            <person name="Dai P.F."/>
            <person name="Guo W.B."/>
            <person name="Han X.H."/>
            <person name="Huang E.J."/>
            <person name="Li L.F."/>
            <person name="Wei W."/>
            <person name="Gao Y.C."/>
            <person name="Liu J.Z."/>
            <person name="Shao H.Z."/>
            <person name="Wang X."/>
            <person name="Wang C.C."/>
            <person name="Yang T.C."/>
            <person name="Huo Q.B."/>
            <person name="Li W."/>
            <person name="Chen H.Y."/>
            <person name="Chen S.E."/>
            <person name="Zhou L.G."/>
            <person name="Ni X.B."/>
            <person name="Tian J.H."/>
            <person name="Sheng Y."/>
            <person name="Liu T."/>
            <person name="Pan Y.S."/>
            <person name="Xia L.Y."/>
            <person name="Li J."/>
            <person name="Zhao F."/>
            <person name="Cao W.C."/>
        </authorList>
    </citation>
    <scope>NUCLEOTIDE SEQUENCE [LARGE SCALE GENOMIC DNA]</scope>
    <source>
        <strain evidence="9">HaeL-2018</strain>
    </source>
</reference>
<dbReference type="InterPro" id="IPR049538">
    <property type="entry name" value="PCN-like_spectrin-like_rpt"/>
</dbReference>
<dbReference type="GO" id="GO:0005198">
    <property type="term" value="F:structural molecule activity"/>
    <property type="evidence" value="ECO:0007669"/>
    <property type="project" value="TreeGrafter"/>
</dbReference>
<dbReference type="AlphaFoldDB" id="A0A9J6FMS5"/>
<dbReference type="PANTHER" id="PTHR23169:SF23">
    <property type="entry name" value="SHORT STOP, ISOFORM H"/>
    <property type="match status" value="1"/>
</dbReference>
<feature type="coiled-coil region" evidence="7">
    <location>
        <begin position="222"/>
        <end position="306"/>
    </location>
</feature>
<dbReference type="GO" id="GO:0005882">
    <property type="term" value="C:intermediate filament"/>
    <property type="evidence" value="ECO:0007669"/>
    <property type="project" value="TreeGrafter"/>
</dbReference>
<dbReference type="InterPro" id="IPR036872">
    <property type="entry name" value="CH_dom_sf"/>
</dbReference>
<dbReference type="FunFam" id="1.20.58.60:FF:000053">
    <property type="entry name" value="Short stop, isoform K"/>
    <property type="match status" value="1"/>
</dbReference>
<dbReference type="Pfam" id="PF21020">
    <property type="entry name" value="Spectrin_4"/>
    <property type="match status" value="1"/>
</dbReference>
<dbReference type="VEuPathDB" id="VectorBase:HLOH_050984"/>
<keyword evidence="10" id="KW-1185">Reference proteome</keyword>
<evidence type="ECO:0000256" key="4">
    <source>
        <dbReference type="ARBA" id="ARBA00022553"/>
    </source>
</evidence>
<dbReference type="GO" id="GO:0030056">
    <property type="term" value="C:hemidesmosome"/>
    <property type="evidence" value="ECO:0007669"/>
    <property type="project" value="TreeGrafter"/>
</dbReference>
<comment type="caution">
    <text evidence="9">The sequence shown here is derived from an EMBL/GenBank/DDBJ whole genome shotgun (WGS) entry which is preliminary data.</text>
</comment>
<dbReference type="Pfam" id="PF17902">
    <property type="entry name" value="SH3_10"/>
    <property type="match status" value="1"/>
</dbReference>
<dbReference type="OrthoDB" id="2250192at2759"/>
<dbReference type="InterPro" id="IPR041615">
    <property type="entry name" value="Desmoplakin_SH3"/>
</dbReference>
<dbReference type="GO" id="GO:0045104">
    <property type="term" value="P:intermediate filament cytoskeleton organization"/>
    <property type="evidence" value="ECO:0007669"/>
    <property type="project" value="InterPro"/>
</dbReference>
<evidence type="ECO:0000256" key="5">
    <source>
        <dbReference type="ARBA" id="ARBA00022737"/>
    </source>
</evidence>
<dbReference type="Gene3D" id="1.10.418.10">
    <property type="entry name" value="Calponin-like domain"/>
    <property type="match status" value="1"/>
</dbReference>
<dbReference type="Proteomes" id="UP000821853">
    <property type="component" value="Chromosome 10"/>
</dbReference>
<gene>
    <name evidence="9" type="ORF">HPB48_006414</name>
</gene>
<dbReference type="Pfam" id="PF00435">
    <property type="entry name" value="Spectrin"/>
    <property type="match status" value="2"/>
</dbReference>
<feature type="coiled-coil region" evidence="7">
    <location>
        <begin position="614"/>
        <end position="644"/>
    </location>
</feature>
<evidence type="ECO:0000256" key="1">
    <source>
        <dbReference type="ARBA" id="ARBA00004496"/>
    </source>
</evidence>
<dbReference type="Pfam" id="PF21019">
    <property type="entry name" value="Spectrin_3"/>
    <property type="match status" value="1"/>
</dbReference>
<keyword evidence="7" id="KW-0175">Coiled coil</keyword>
<evidence type="ECO:0000256" key="3">
    <source>
        <dbReference type="ARBA" id="ARBA00022490"/>
    </source>
</evidence>
<evidence type="ECO:0000313" key="9">
    <source>
        <dbReference type="EMBL" id="KAH9363308.1"/>
    </source>
</evidence>
<proteinExistence type="predicted"/>
<keyword evidence="4" id="KW-0597">Phosphoprotein</keyword>
<comment type="subcellular location">
    <subcellularLocation>
        <location evidence="1">Cytoplasm</location>
    </subcellularLocation>
</comment>
<dbReference type="SUPFAM" id="SSF46966">
    <property type="entry name" value="Spectrin repeat"/>
    <property type="match status" value="5"/>
</dbReference>
<evidence type="ECO:0000256" key="7">
    <source>
        <dbReference type="SAM" id="Coils"/>
    </source>
</evidence>
<evidence type="ECO:0000256" key="6">
    <source>
        <dbReference type="PROSITE-ProRule" id="PRU00192"/>
    </source>
</evidence>
<dbReference type="PROSITE" id="PS50002">
    <property type="entry name" value="SH3"/>
    <property type="match status" value="1"/>
</dbReference>
<name>A0A9J6FMS5_HAELO</name>
<dbReference type="GO" id="GO:0005737">
    <property type="term" value="C:cytoplasm"/>
    <property type="evidence" value="ECO:0007669"/>
    <property type="project" value="UniProtKB-SubCell"/>
</dbReference>
<dbReference type="InterPro" id="IPR001715">
    <property type="entry name" value="CH_dom"/>
</dbReference>
<evidence type="ECO:0000313" key="10">
    <source>
        <dbReference type="Proteomes" id="UP000821853"/>
    </source>
</evidence>
<organism evidence="9 10">
    <name type="scientific">Haemaphysalis longicornis</name>
    <name type="common">Bush tick</name>
    <dbReference type="NCBI Taxonomy" id="44386"/>
    <lineage>
        <taxon>Eukaryota</taxon>
        <taxon>Metazoa</taxon>
        <taxon>Ecdysozoa</taxon>
        <taxon>Arthropoda</taxon>
        <taxon>Chelicerata</taxon>
        <taxon>Arachnida</taxon>
        <taxon>Acari</taxon>
        <taxon>Parasitiformes</taxon>
        <taxon>Ixodida</taxon>
        <taxon>Ixodoidea</taxon>
        <taxon>Ixodidae</taxon>
        <taxon>Haemaphysalinae</taxon>
        <taxon>Haemaphysalis</taxon>
    </lineage>
</organism>
<sequence>MGAGNSNGAAVTAGISSVPIDDEAAVIRRVVGGWNPLQEEKAPASRDRTPDLVDFRSCRTRTVRENLEVAFSVAERELGVTRLLDPEDVDTPQPDEKSLITYISSLYDVFPEPASRHPYAEDEKLRKADEYRELSSSLHSWLRHSTASLQSRSFPPTLSEVRELQTENARFRQEEVPPRLQEKQRIAKLWRDEVHSLVREQRLHVDAELVPDSLEAAWQRMLAAHADRERALRDEVARLEKLQRLAEKVHREAKNCDGRLDDVERRISEEEPRLGRLHPADAKRICDQVERDLRHLEDTLKALFRDVQLLFDGRYHRASELHKLVQKLHQRWSDLRLAYQQRLLSPLSSKQYKLEERKVTKQRQVISESRLVETHEYLKFLQSCLDWVNEKLRQLDAVDWGCEPAGVQSALDRHQADHRLIDQFQKNVDLCISRQTHFEEGSEERSQYQQQLSQLERGYSELLVLSNKRLSDLDALLEFAQSAAAELRWLQERQTPEVMRDWASPTLNLVELEQHQATLTAEVEARESAFNSTLDQGSSLVRQQHPAARAIEAQLSALQAQWAWLLELLRALEAHLRHAAHYHQFFKEARECEQWLQRGEERLNTTFSRPSFSLEEGERLLQQMQELREDLARYAGVVNALLERSRQVLPLKQRRAPLPRPLRVTAVCSYSQLTCGGGVATQLTWPVSSAQMTVTRGEQCWLHDNSQRDRWKVANSKGHEGQVPGVCFTIPPPNPEAIELAESLKRKYDLVVKLWTKKQHKLRLNMIFATIKIVKAWDLKTFRAMEPSQRESIIRALNEDAEKLLA</sequence>
<dbReference type="Gene3D" id="1.20.58.1060">
    <property type="match status" value="1"/>
</dbReference>
<keyword evidence="5" id="KW-0677">Repeat</keyword>
<keyword evidence="3" id="KW-0963">Cytoplasm</keyword>
<dbReference type="GO" id="GO:0031122">
    <property type="term" value="P:cytoplasmic microtubule organization"/>
    <property type="evidence" value="ECO:0007669"/>
    <property type="project" value="TreeGrafter"/>
</dbReference>
<dbReference type="CDD" id="cd00176">
    <property type="entry name" value="SPEC"/>
    <property type="match status" value="2"/>
</dbReference>
<keyword evidence="2 6" id="KW-0728">SH3 domain</keyword>
<evidence type="ECO:0000256" key="2">
    <source>
        <dbReference type="ARBA" id="ARBA00022443"/>
    </source>
</evidence>
<evidence type="ECO:0000259" key="8">
    <source>
        <dbReference type="PROSITE" id="PS50002"/>
    </source>
</evidence>
<protein>
    <recommendedName>
        <fullName evidence="8">SH3 domain-containing protein</fullName>
    </recommendedName>
</protein>
<dbReference type="PANTHER" id="PTHR23169">
    <property type="entry name" value="ENVOPLAKIN"/>
    <property type="match status" value="1"/>
</dbReference>
<dbReference type="SMART" id="SM00150">
    <property type="entry name" value="SPEC"/>
    <property type="match status" value="4"/>
</dbReference>
<feature type="domain" description="SH3" evidence="8">
    <location>
        <begin position="659"/>
        <end position="733"/>
    </location>
</feature>
<accession>A0A9J6FMS5</accession>
<dbReference type="GO" id="GO:0042060">
    <property type="term" value="P:wound healing"/>
    <property type="evidence" value="ECO:0007669"/>
    <property type="project" value="TreeGrafter"/>
</dbReference>
<dbReference type="EMBL" id="JABSTR010000002">
    <property type="protein sequence ID" value="KAH9363308.1"/>
    <property type="molecule type" value="Genomic_DNA"/>
</dbReference>
<dbReference type="GO" id="GO:0016020">
    <property type="term" value="C:membrane"/>
    <property type="evidence" value="ECO:0007669"/>
    <property type="project" value="TreeGrafter"/>
</dbReference>